<evidence type="ECO:0000313" key="2">
    <source>
        <dbReference type="Proteomes" id="UP001141253"/>
    </source>
</evidence>
<accession>A0ABQ9BHB3</accession>
<dbReference type="Gene3D" id="3.40.50.300">
    <property type="entry name" value="P-loop containing nucleotide triphosphate hydrolases"/>
    <property type="match status" value="1"/>
</dbReference>
<name>A0ABQ9BHB3_9ROSI</name>
<evidence type="ECO:0008006" key="3">
    <source>
        <dbReference type="Google" id="ProtNLM"/>
    </source>
</evidence>
<dbReference type="Proteomes" id="UP001141253">
    <property type="component" value="Chromosome 9"/>
</dbReference>
<protein>
    <recommendedName>
        <fullName evidence="3">ATP-binding cassette domain-containing protein</fullName>
    </recommendedName>
</protein>
<feature type="non-terminal residue" evidence="1">
    <location>
        <position position="28"/>
    </location>
</feature>
<sequence>MGTPSLVKYMAIMGPSGSGKSTLLDALA</sequence>
<proteinExistence type="predicted"/>
<reference evidence="1" key="1">
    <citation type="submission" date="2022-10" db="EMBL/GenBank/DDBJ databases">
        <authorList>
            <person name="Hyden B.L."/>
            <person name="Feng K."/>
            <person name="Yates T."/>
            <person name="Jawdy S."/>
            <person name="Smart L.B."/>
            <person name="Muchero W."/>
        </authorList>
    </citation>
    <scope>NUCLEOTIDE SEQUENCE</scope>
    <source>
        <tissue evidence="1">Shoot tip</tissue>
    </source>
</reference>
<keyword evidence="2" id="KW-1185">Reference proteome</keyword>
<dbReference type="SUPFAM" id="SSF52540">
    <property type="entry name" value="P-loop containing nucleoside triphosphate hydrolases"/>
    <property type="match status" value="1"/>
</dbReference>
<dbReference type="Pfam" id="PF13555">
    <property type="entry name" value="AAA_29"/>
    <property type="match status" value="1"/>
</dbReference>
<organism evidence="1 2">
    <name type="scientific">Salix suchowensis</name>
    <dbReference type="NCBI Taxonomy" id="1278906"/>
    <lineage>
        <taxon>Eukaryota</taxon>
        <taxon>Viridiplantae</taxon>
        <taxon>Streptophyta</taxon>
        <taxon>Embryophyta</taxon>
        <taxon>Tracheophyta</taxon>
        <taxon>Spermatophyta</taxon>
        <taxon>Magnoliopsida</taxon>
        <taxon>eudicotyledons</taxon>
        <taxon>Gunneridae</taxon>
        <taxon>Pentapetalae</taxon>
        <taxon>rosids</taxon>
        <taxon>fabids</taxon>
        <taxon>Malpighiales</taxon>
        <taxon>Salicaceae</taxon>
        <taxon>Saliceae</taxon>
        <taxon>Salix</taxon>
    </lineage>
</organism>
<comment type="caution">
    <text evidence="1">The sequence shown here is derived from an EMBL/GenBank/DDBJ whole genome shotgun (WGS) entry which is preliminary data.</text>
</comment>
<dbReference type="InterPro" id="IPR027417">
    <property type="entry name" value="P-loop_NTPase"/>
</dbReference>
<reference evidence="1" key="2">
    <citation type="journal article" date="2023" name="Int. J. Mol. Sci.">
        <title>De Novo Assembly and Annotation of 11 Diverse Shrub Willow (Salix) Genomes Reveals Novel Gene Organization in Sex-Linked Regions.</title>
        <authorList>
            <person name="Hyden B."/>
            <person name="Feng K."/>
            <person name="Yates T.B."/>
            <person name="Jawdy S."/>
            <person name="Cereghino C."/>
            <person name="Smart L.B."/>
            <person name="Muchero W."/>
        </authorList>
    </citation>
    <scope>NUCLEOTIDE SEQUENCE</scope>
    <source>
        <tissue evidence="1">Shoot tip</tissue>
    </source>
</reference>
<dbReference type="EMBL" id="JAPFFI010000008">
    <property type="protein sequence ID" value="KAJ6385208.1"/>
    <property type="molecule type" value="Genomic_DNA"/>
</dbReference>
<evidence type="ECO:0000313" key="1">
    <source>
        <dbReference type="EMBL" id="KAJ6385208.1"/>
    </source>
</evidence>
<gene>
    <name evidence="1" type="ORF">OIU77_028404</name>
</gene>